<evidence type="ECO:0000259" key="3">
    <source>
        <dbReference type="Pfam" id="PF17837"/>
    </source>
</evidence>
<dbReference type="RefSeq" id="WP_038605105.1">
    <property type="nucleotide sequence ID" value="NZ_CP008944.1"/>
</dbReference>
<organism evidence="4 5">
    <name type="scientific">Corynebacterium atypicum</name>
    <dbReference type="NCBI Taxonomy" id="191610"/>
    <lineage>
        <taxon>Bacteria</taxon>
        <taxon>Bacillati</taxon>
        <taxon>Actinomycetota</taxon>
        <taxon>Actinomycetes</taxon>
        <taxon>Mycobacteriales</taxon>
        <taxon>Corynebacteriaceae</taxon>
        <taxon>Corynebacterium</taxon>
    </lineage>
</organism>
<dbReference type="InterPro" id="IPR037143">
    <property type="entry name" value="4-PPantetheinyl_Trfase_dom_sf"/>
</dbReference>
<keyword evidence="5" id="KW-1185">Reference proteome</keyword>
<evidence type="ECO:0000256" key="1">
    <source>
        <dbReference type="ARBA" id="ARBA00022679"/>
    </source>
</evidence>
<dbReference type="InterPro" id="IPR041354">
    <property type="entry name" value="4PPT_N"/>
</dbReference>
<sequence>MIHSGLFPPQARFCYVVTEKAPTVHNLQNYLHLHPLERALVSHAVDKRKAEFGDARWCAHTALGELAAPQRPILRGERGMPLWPAGYTGSITHTNGLRAAVVSRVCASASLGLDAEPNEPLGDDVLGVIAREGEKAQLDTLRQRGVQHPDRLLFCAKEATYKAWFPLTLRWLGFDQAEIDLRADGTFISYLLVRPTPVPFIEGRWEQAEGYVVAATAVKRVFSRRYLRY</sequence>
<dbReference type="PANTHER" id="PTHR38096:SF1">
    <property type="entry name" value="ENTEROBACTIN SYNTHASE COMPONENT D"/>
    <property type="match status" value="1"/>
</dbReference>
<dbReference type="EMBL" id="CP008944">
    <property type="protein sequence ID" value="AIG63985.1"/>
    <property type="molecule type" value="Genomic_DNA"/>
</dbReference>
<keyword evidence="1 4" id="KW-0808">Transferase</keyword>
<proteinExistence type="predicted"/>
<dbReference type="Pfam" id="PF01648">
    <property type="entry name" value="ACPS"/>
    <property type="match status" value="1"/>
</dbReference>
<feature type="domain" description="4'-phosphopantetheinyl transferase" evidence="2">
    <location>
        <begin position="110"/>
        <end position="215"/>
    </location>
</feature>
<accession>A0ABM5QMH0</accession>
<dbReference type="GO" id="GO:0016740">
    <property type="term" value="F:transferase activity"/>
    <property type="evidence" value="ECO:0007669"/>
    <property type="project" value="UniProtKB-KW"/>
</dbReference>
<dbReference type="PRINTS" id="PR01399">
    <property type="entry name" value="ENTSNTHTASED"/>
</dbReference>
<dbReference type="Proteomes" id="UP000028504">
    <property type="component" value="Chromosome"/>
</dbReference>
<gene>
    <name evidence="4" type="ORF">CATYP_04195</name>
</gene>
<dbReference type="InterPro" id="IPR008278">
    <property type="entry name" value="4-PPantetheinyl_Trfase_dom"/>
</dbReference>
<dbReference type="Pfam" id="PF17837">
    <property type="entry name" value="4PPT_N"/>
    <property type="match status" value="1"/>
</dbReference>
<dbReference type="SUPFAM" id="SSF56214">
    <property type="entry name" value="4'-phosphopantetheinyl transferase"/>
    <property type="match status" value="1"/>
</dbReference>
<evidence type="ECO:0000313" key="5">
    <source>
        <dbReference type="Proteomes" id="UP000028504"/>
    </source>
</evidence>
<dbReference type="InterPro" id="IPR003542">
    <property type="entry name" value="Enbac_synth_compD-like"/>
</dbReference>
<feature type="domain" description="4'-phosphopantetheinyl transferase N-terminal" evidence="3">
    <location>
        <begin position="37"/>
        <end position="103"/>
    </location>
</feature>
<evidence type="ECO:0000313" key="4">
    <source>
        <dbReference type="EMBL" id="AIG63985.1"/>
    </source>
</evidence>
<evidence type="ECO:0000259" key="2">
    <source>
        <dbReference type="Pfam" id="PF01648"/>
    </source>
</evidence>
<dbReference type="PANTHER" id="PTHR38096">
    <property type="entry name" value="ENTEROBACTIN SYNTHASE COMPONENT D"/>
    <property type="match status" value="1"/>
</dbReference>
<name>A0ABM5QMH0_9CORY</name>
<reference evidence="4 5" key="1">
    <citation type="submission" date="2014-07" db="EMBL/GenBank/DDBJ databases">
        <title>Complete genome sequence of Corynebacterium atypicum DSM 44849: identifiction of the mycolic acid biosynthesis genes.</title>
        <authorList>
            <person name="Tippelt A."/>
            <person name="Mollmann S."/>
            <person name="Albersmeier A."/>
            <person name="Jaenicke S."/>
            <person name="Ruckert C."/>
            <person name="Tauch A."/>
        </authorList>
    </citation>
    <scope>NUCLEOTIDE SEQUENCE [LARGE SCALE GENOMIC DNA]</scope>
    <source>
        <strain evidence="4 5">R2070</strain>
    </source>
</reference>
<protein>
    <submittedName>
        <fullName evidence="4">4'-phosphopantetheinyl transferase</fullName>
    </submittedName>
</protein>